<dbReference type="EMBL" id="WMEQ01000002">
    <property type="protein sequence ID" value="MYL32615.1"/>
    <property type="molecule type" value="Genomic_DNA"/>
</dbReference>
<dbReference type="AlphaFoldDB" id="A0A6I4ZQT4"/>
<reference evidence="1 2" key="1">
    <citation type="submission" date="2019-11" db="EMBL/GenBank/DDBJ databases">
        <title>Genome sequences of 17 halophilic strains isolated from different environments.</title>
        <authorList>
            <person name="Furrow R.E."/>
        </authorList>
    </citation>
    <scope>NUCLEOTIDE SEQUENCE [LARGE SCALE GENOMIC DNA]</scope>
    <source>
        <strain evidence="1 2">22514_16_FS</strain>
    </source>
</reference>
<organism evidence="1 2">
    <name type="scientific">Pontibacillus yanchengensis</name>
    <dbReference type="NCBI Taxonomy" id="462910"/>
    <lineage>
        <taxon>Bacteria</taxon>
        <taxon>Bacillati</taxon>
        <taxon>Bacillota</taxon>
        <taxon>Bacilli</taxon>
        <taxon>Bacillales</taxon>
        <taxon>Bacillaceae</taxon>
        <taxon>Pontibacillus</taxon>
    </lineage>
</organism>
<protein>
    <submittedName>
        <fullName evidence="1">Uncharacterized protein</fullName>
    </submittedName>
</protein>
<evidence type="ECO:0000313" key="1">
    <source>
        <dbReference type="EMBL" id="MYL32615.1"/>
    </source>
</evidence>
<dbReference type="Proteomes" id="UP000468638">
    <property type="component" value="Unassembled WGS sequence"/>
</dbReference>
<comment type="caution">
    <text evidence="1">The sequence shown here is derived from an EMBL/GenBank/DDBJ whole genome shotgun (WGS) entry which is preliminary data.</text>
</comment>
<name>A0A6I4ZQT4_9BACI</name>
<sequence>MDHKKSILTHMVEIKNQLDRGELSEPDLVNREDTLVIFTHSSMIEGRVILFQNNETNTFLEYGLEALEEEIEQLPDDMNALNIAAPIHIIDAQITPLSNPEILTVLSEMVLYSD</sequence>
<dbReference type="RefSeq" id="WP_160849798.1">
    <property type="nucleotide sequence ID" value="NZ_WMEU01000006.1"/>
</dbReference>
<evidence type="ECO:0000313" key="2">
    <source>
        <dbReference type="Proteomes" id="UP000468638"/>
    </source>
</evidence>
<accession>A0A6I4ZQT4</accession>
<proteinExistence type="predicted"/>
<gene>
    <name evidence="1" type="ORF">GLW05_03290</name>
</gene>